<proteinExistence type="predicted"/>
<dbReference type="STRING" id="1802662.A2736_01490"/>
<dbReference type="EMBL" id="MGJC01000006">
    <property type="protein sequence ID" value="OGN00370.1"/>
    <property type="molecule type" value="Genomic_DNA"/>
</dbReference>
<organism evidence="1 2">
    <name type="scientific">Candidatus Yanofskybacteria bacterium RIFCSPHIGHO2_01_FULL_41_27</name>
    <dbReference type="NCBI Taxonomy" id="1802662"/>
    <lineage>
        <taxon>Bacteria</taxon>
        <taxon>Candidatus Yanofskyibacteriota</taxon>
    </lineage>
</organism>
<protein>
    <submittedName>
        <fullName evidence="1">Uncharacterized protein</fullName>
    </submittedName>
</protein>
<gene>
    <name evidence="1" type="ORF">A2736_01490</name>
</gene>
<comment type="caution">
    <text evidence="1">The sequence shown here is derived from an EMBL/GenBank/DDBJ whole genome shotgun (WGS) entry which is preliminary data.</text>
</comment>
<name>A0A1F8EJ55_9BACT</name>
<accession>A0A1F8EJ55</accession>
<reference evidence="1 2" key="1">
    <citation type="journal article" date="2016" name="Nat. Commun.">
        <title>Thousands of microbial genomes shed light on interconnected biogeochemical processes in an aquifer system.</title>
        <authorList>
            <person name="Anantharaman K."/>
            <person name="Brown C.T."/>
            <person name="Hug L.A."/>
            <person name="Sharon I."/>
            <person name="Castelle C.J."/>
            <person name="Probst A.J."/>
            <person name="Thomas B.C."/>
            <person name="Singh A."/>
            <person name="Wilkins M.J."/>
            <person name="Karaoz U."/>
            <person name="Brodie E.L."/>
            <person name="Williams K.H."/>
            <person name="Hubbard S.S."/>
            <person name="Banfield J.F."/>
        </authorList>
    </citation>
    <scope>NUCLEOTIDE SEQUENCE [LARGE SCALE GENOMIC DNA]</scope>
</reference>
<evidence type="ECO:0000313" key="1">
    <source>
        <dbReference type="EMBL" id="OGN00370.1"/>
    </source>
</evidence>
<sequence>MPKDITPREVAMALSLPINPAIRKDTTPAKKIALPAGNSFKNLSIVNLLCCFPLFSGFAVDYNKTKESGQGFAET</sequence>
<dbReference type="Proteomes" id="UP000177503">
    <property type="component" value="Unassembled WGS sequence"/>
</dbReference>
<dbReference type="AlphaFoldDB" id="A0A1F8EJ55"/>
<evidence type="ECO:0000313" key="2">
    <source>
        <dbReference type="Proteomes" id="UP000177503"/>
    </source>
</evidence>